<dbReference type="Gene3D" id="3.90.25.10">
    <property type="entry name" value="UDP-galactose 4-epimerase, domain 1"/>
    <property type="match status" value="1"/>
</dbReference>
<dbReference type="GO" id="GO:0008270">
    <property type="term" value="F:zinc ion binding"/>
    <property type="evidence" value="ECO:0007669"/>
    <property type="project" value="InterPro"/>
</dbReference>
<sequence length="995" mass="112067">MMKAVLINGATGKQGGAVIKNLVAKNAPFEILAVTRNPQSPSAQRLAKLSQNIKLVKGDLNDPANIFQNAQKVTKTPIWGVFSVQVRLLSRSHEQGQWLTSPKNQVAIGNEAQENIQGKVLIDEALKQNVKFFVYSSVDRGGSSVSPNNPTRIPHFISKHNIEQYLIEKSKGTDMEWFILRPTAFFENLTPNFFGKVFATCFKMALKGKPLQLVATSDIGHFAAEGFLHPETYAGQGLSLAGDELTFDQFAKIFEQKTGQSIPLTFRPFCSLLMTLMKDLGYMFQWFHDEGYKANIAELKQMHPELKDFGTWLEKENRIFDTSNLQYHIELLMIWFQNFYHGHISSQHPTSLDTIQKLYLDTIGGALLIPKIMMNAFRQWEFRCLKAGVECTYPGQKRAPRKLKRPPISEILARLKELEEEVEWLRSRSETSPKGHEEAVSPAQAEVVNEVETSRGRLVVRDGRSRYVGDEASVVLGEKISELREICDGSSDEESIAYSIKTNNGTFSVPSIGIFGFDHSTSIDASYNEYPQPLRVQALWDVYQVNVAPMIAFIHKPSIDTLVRELNANPKLQLDPAQDALIRAICFAAVVSMTPQKCLSVLGEGHDACINEYSIAVRQALGKANLIQTKDVQLLQASVLFLLCLRRYGDSRLVWAEAAVVVRVAQRLGVHRDGEHLGLSSFEVELRRRLWWHICILDMLCSEDQGTDPQIWPDMFDTKIPSNIDGNDLTPHMTVLPAVHQGHTDITLCIINCEIISNLYWSVKFLNKNSRQLSTPERGSIISNLADRLETQYLRKLNLDIPIQWITAVIARLMLSTAWLVNRLDAARADQASNSTTNDEIFDMALEILKFATLLQNNATTAPWDWLCKTYKHRNVAAFVLSEICVRPLTPETEHAWEVVSQLCNQWLSEDSQTQTHTMLQKPLARLMERAFLARRKKLGEDQTAVSAEPNMKISPKPTTGPPNEVPLGDDLLIPGDIEPEFSFSNLDWLTGPLL</sequence>
<dbReference type="PANTHER" id="PTHR31001">
    <property type="entry name" value="UNCHARACTERIZED TRANSCRIPTIONAL REGULATORY PROTEIN"/>
    <property type="match status" value="1"/>
</dbReference>
<evidence type="ECO:0000256" key="1">
    <source>
        <dbReference type="ARBA" id="ARBA00004123"/>
    </source>
</evidence>
<evidence type="ECO:0000313" key="8">
    <source>
        <dbReference type="EMBL" id="KFX48662.1"/>
    </source>
</evidence>
<dbReference type="Pfam" id="PF05368">
    <property type="entry name" value="NmrA"/>
    <property type="match status" value="1"/>
</dbReference>
<keyword evidence="4" id="KW-0804">Transcription</keyword>
<dbReference type="SUPFAM" id="SSF51735">
    <property type="entry name" value="NAD(P)-binding Rossmann-fold domains"/>
    <property type="match status" value="1"/>
</dbReference>
<evidence type="ECO:0000256" key="2">
    <source>
        <dbReference type="ARBA" id="ARBA00022723"/>
    </source>
</evidence>
<reference evidence="8" key="2">
    <citation type="journal article" date="2014" name="PLoS Genet.">
        <title>Signature gene expression reveals novel clues to the molecular mechanisms of dimorphic transition in Penicillium marneffei.</title>
        <authorList>
            <person name="Yang E."/>
            <person name="Wang G."/>
            <person name="Cai J."/>
            <person name="Woo P.C."/>
            <person name="Lau S.K."/>
            <person name="Yuen K.-Y."/>
            <person name="Chow W.-N."/>
            <person name="Lin X."/>
        </authorList>
    </citation>
    <scope>NUCLEOTIDE SEQUENCE</scope>
    <source>
        <strain evidence="8">PM1</strain>
    </source>
</reference>
<dbReference type="EMBL" id="JPOX01000011">
    <property type="protein sequence ID" value="KFX48662.1"/>
    <property type="molecule type" value="Genomic_DNA"/>
</dbReference>
<keyword evidence="2" id="KW-0479">Metal-binding</keyword>
<dbReference type="Pfam" id="PF04082">
    <property type="entry name" value="Fungal_trans"/>
    <property type="match status" value="1"/>
</dbReference>
<dbReference type="Gene3D" id="3.40.50.720">
    <property type="entry name" value="NAD(P)-binding Rossmann-like Domain"/>
    <property type="match status" value="1"/>
</dbReference>
<dbReference type="eggNOG" id="ENOG502SIT3">
    <property type="taxonomic scope" value="Eukaryota"/>
</dbReference>
<dbReference type="InterPro" id="IPR050613">
    <property type="entry name" value="Sec_Metabolite_Reg"/>
</dbReference>
<comment type="caution">
    <text evidence="8">The sequence shown here is derived from an EMBL/GenBank/DDBJ whole genome shotgun (WGS) entry which is preliminary data.</text>
</comment>
<keyword evidence="5" id="KW-0539">Nucleus</keyword>
<evidence type="ECO:0000256" key="5">
    <source>
        <dbReference type="ARBA" id="ARBA00023242"/>
    </source>
</evidence>
<proteinExistence type="predicted"/>
<dbReference type="AlphaFoldDB" id="A0A093V7Y7"/>
<evidence type="ECO:0000259" key="7">
    <source>
        <dbReference type="SMART" id="SM00906"/>
    </source>
</evidence>
<feature type="domain" description="Xylanolytic transcriptional activator regulatory" evidence="7">
    <location>
        <begin position="654"/>
        <end position="727"/>
    </location>
</feature>
<dbReference type="InterPro" id="IPR036291">
    <property type="entry name" value="NAD(P)-bd_dom_sf"/>
</dbReference>
<keyword evidence="3" id="KW-0805">Transcription regulation</keyword>
<evidence type="ECO:0000256" key="3">
    <source>
        <dbReference type="ARBA" id="ARBA00023015"/>
    </source>
</evidence>
<organism evidence="8">
    <name type="scientific">Talaromyces marneffei PM1</name>
    <dbReference type="NCBI Taxonomy" id="1077442"/>
    <lineage>
        <taxon>Eukaryota</taxon>
        <taxon>Fungi</taxon>
        <taxon>Dikarya</taxon>
        <taxon>Ascomycota</taxon>
        <taxon>Pezizomycotina</taxon>
        <taxon>Eurotiomycetes</taxon>
        <taxon>Eurotiomycetidae</taxon>
        <taxon>Eurotiales</taxon>
        <taxon>Trichocomaceae</taxon>
        <taxon>Talaromyces</taxon>
        <taxon>Talaromyces sect. Talaromyces</taxon>
    </lineage>
</organism>
<dbReference type="InterPro" id="IPR007219">
    <property type="entry name" value="XnlR_reg_dom"/>
</dbReference>
<accession>A0A093V7Y7</accession>
<name>A0A093V7Y7_TALMA</name>
<dbReference type="CDD" id="cd12148">
    <property type="entry name" value="fungal_TF_MHR"/>
    <property type="match status" value="1"/>
</dbReference>
<comment type="subcellular location">
    <subcellularLocation>
        <location evidence="1">Nucleus</location>
    </subcellularLocation>
</comment>
<dbReference type="SMART" id="SM00906">
    <property type="entry name" value="Fungal_trans"/>
    <property type="match status" value="1"/>
</dbReference>
<dbReference type="GO" id="GO:0005634">
    <property type="term" value="C:nucleus"/>
    <property type="evidence" value="ECO:0007669"/>
    <property type="project" value="UniProtKB-SubCell"/>
</dbReference>
<evidence type="ECO:0000256" key="6">
    <source>
        <dbReference type="SAM" id="MobiDB-lite"/>
    </source>
</evidence>
<protein>
    <submittedName>
        <fullName evidence="8">Putative transcriptional regulatory protein</fullName>
    </submittedName>
</protein>
<feature type="region of interest" description="Disordered" evidence="6">
    <location>
        <begin position="941"/>
        <end position="964"/>
    </location>
</feature>
<evidence type="ECO:0000256" key="4">
    <source>
        <dbReference type="ARBA" id="ARBA00023163"/>
    </source>
</evidence>
<dbReference type="InterPro" id="IPR008030">
    <property type="entry name" value="NmrA-like"/>
</dbReference>
<dbReference type="HOGENOM" id="CLU_300742_0_0_1"/>
<dbReference type="GO" id="GO:0003677">
    <property type="term" value="F:DNA binding"/>
    <property type="evidence" value="ECO:0007669"/>
    <property type="project" value="InterPro"/>
</dbReference>
<dbReference type="GO" id="GO:0006351">
    <property type="term" value="P:DNA-templated transcription"/>
    <property type="evidence" value="ECO:0007669"/>
    <property type="project" value="InterPro"/>
</dbReference>
<dbReference type="PANTHER" id="PTHR31001:SF50">
    <property type="entry name" value="ZN(II)2CYS6 TRANSCRIPTION FACTOR (EUROFUNG)"/>
    <property type="match status" value="1"/>
</dbReference>
<reference key="1">
    <citation type="journal article" date="2014" name="PLoS Genet.">
        <title>Signature Gene Expression Reveals Novel Clues to the Molecular Mechanisms of Dimorphic Transition in Penicillium marneffei.</title>
        <authorList>
            <person name="Yang E."/>
            <person name="Wang G."/>
            <person name="Cai J."/>
            <person name="Woo P.C."/>
            <person name="Lau S.K."/>
            <person name="Yuen K.-Y."/>
            <person name="Chow W.-N."/>
            <person name="Lin X."/>
        </authorList>
    </citation>
    <scope>NUCLEOTIDE SEQUENCE [LARGE SCALE GENOMIC DNA]</scope>
    <source>
        <strain>PM1</strain>
    </source>
</reference>
<gene>
    <name evidence="8" type="ORF">GQ26_0110600</name>
</gene>